<organism evidence="1 2">
    <name type="scientific">Alienimonas chondri</name>
    <dbReference type="NCBI Taxonomy" id="2681879"/>
    <lineage>
        <taxon>Bacteria</taxon>
        <taxon>Pseudomonadati</taxon>
        <taxon>Planctomycetota</taxon>
        <taxon>Planctomycetia</taxon>
        <taxon>Planctomycetales</taxon>
        <taxon>Planctomycetaceae</taxon>
        <taxon>Alienimonas</taxon>
    </lineage>
</organism>
<keyword evidence="2" id="KW-1185">Reference proteome</keyword>
<dbReference type="RefSeq" id="WP_171188808.1">
    <property type="nucleotide sequence ID" value="NZ_WTPX01000121.1"/>
</dbReference>
<proteinExistence type="predicted"/>
<sequence length="90" mass="9556">MSAAAFVLDRPHANLAQELHRRAAGALASSAHFRTRAVCCTVENTAEGDAVVLSGDVPSWHHKQLAQQAVMGALGRTGAFVRNRLTVVAH</sequence>
<evidence type="ECO:0008006" key="3">
    <source>
        <dbReference type="Google" id="ProtNLM"/>
    </source>
</evidence>
<accession>A0ABX1VH36</accession>
<reference evidence="1 2" key="1">
    <citation type="journal article" date="2020" name="Syst. Appl. Microbiol.">
        <title>Alienimonas chondri sp. nov., a novel planctomycete isolated from the biofilm of the red alga Chondrus crispus.</title>
        <authorList>
            <person name="Vitorino I."/>
            <person name="Albuquerque L."/>
            <person name="Wiegand S."/>
            <person name="Kallscheuer N."/>
            <person name="da Costa M.S."/>
            <person name="Lobo-da-Cunha A."/>
            <person name="Jogler C."/>
            <person name="Lage O.M."/>
        </authorList>
    </citation>
    <scope>NUCLEOTIDE SEQUENCE [LARGE SCALE GENOMIC DNA]</scope>
    <source>
        <strain evidence="1 2">LzC2</strain>
    </source>
</reference>
<dbReference type="Gene3D" id="3.30.1340.30">
    <property type="match status" value="1"/>
</dbReference>
<protein>
    <recommendedName>
        <fullName evidence="3">BON domain-containing protein</fullName>
    </recommendedName>
</protein>
<name>A0ABX1VH36_9PLAN</name>
<gene>
    <name evidence="1" type="ORF">LzC2_32070</name>
</gene>
<dbReference type="EMBL" id="WTPX01000121">
    <property type="protein sequence ID" value="NNJ27109.1"/>
    <property type="molecule type" value="Genomic_DNA"/>
</dbReference>
<dbReference type="Proteomes" id="UP000609651">
    <property type="component" value="Unassembled WGS sequence"/>
</dbReference>
<evidence type="ECO:0000313" key="1">
    <source>
        <dbReference type="EMBL" id="NNJ27109.1"/>
    </source>
</evidence>
<evidence type="ECO:0000313" key="2">
    <source>
        <dbReference type="Proteomes" id="UP000609651"/>
    </source>
</evidence>
<comment type="caution">
    <text evidence="1">The sequence shown here is derived from an EMBL/GenBank/DDBJ whole genome shotgun (WGS) entry which is preliminary data.</text>
</comment>